<dbReference type="OrthoDB" id="112006at2759"/>
<feature type="domain" description="Retrovirus-related Pol polyprotein from transposon TNT 1-94-like beta-barrel" evidence="3">
    <location>
        <begin position="18"/>
        <end position="100"/>
    </location>
</feature>
<gene>
    <name evidence="4" type="ORF">Pfra01_002685800</name>
</gene>
<comment type="caution">
    <text evidence="4">The sequence shown here is derived from an EMBL/GenBank/DDBJ whole genome shotgun (WGS) entry which is preliminary data.</text>
</comment>
<feature type="domain" description="GAG-pre-integrase" evidence="2">
    <location>
        <begin position="139"/>
        <end position="194"/>
    </location>
</feature>
<dbReference type="InterPro" id="IPR054722">
    <property type="entry name" value="PolX-like_BBD"/>
</dbReference>
<evidence type="ECO:0000259" key="2">
    <source>
        <dbReference type="Pfam" id="PF13976"/>
    </source>
</evidence>
<dbReference type="AlphaFoldDB" id="A0A9W6YET9"/>
<feature type="region of interest" description="Disordered" evidence="1">
    <location>
        <begin position="196"/>
        <end position="215"/>
    </location>
</feature>
<reference evidence="4" key="1">
    <citation type="submission" date="2023-04" db="EMBL/GenBank/DDBJ databases">
        <title>Phytophthora fragariaefolia NBRC 109709.</title>
        <authorList>
            <person name="Ichikawa N."/>
            <person name="Sato H."/>
            <person name="Tonouchi N."/>
        </authorList>
    </citation>
    <scope>NUCLEOTIDE SEQUENCE</scope>
    <source>
        <strain evidence="4">NBRC 109709</strain>
    </source>
</reference>
<evidence type="ECO:0000259" key="3">
    <source>
        <dbReference type="Pfam" id="PF22936"/>
    </source>
</evidence>
<dbReference type="Proteomes" id="UP001165121">
    <property type="component" value="Unassembled WGS sequence"/>
</dbReference>
<evidence type="ECO:0000313" key="4">
    <source>
        <dbReference type="EMBL" id="GMF61723.1"/>
    </source>
</evidence>
<accession>A0A9W6YET9</accession>
<name>A0A9W6YET9_9STRA</name>
<dbReference type="EMBL" id="BSXT01006018">
    <property type="protein sequence ID" value="GMF61723.1"/>
    <property type="molecule type" value="Genomic_DNA"/>
</dbReference>
<evidence type="ECO:0000256" key="1">
    <source>
        <dbReference type="SAM" id="MobiDB-lite"/>
    </source>
</evidence>
<dbReference type="Pfam" id="PF13976">
    <property type="entry name" value="gag_pre-integrs"/>
    <property type="match status" value="1"/>
</dbReference>
<protein>
    <submittedName>
        <fullName evidence="4">Unnamed protein product</fullName>
    </submittedName>
</protein>
<keyword evidence="5" id="KW-1185">Reference proteome</keyword>
<dbReference type="Pfam" id="PF22936">
    <property type="entry name" value="Pol_BBD"/>
    <property type="match status" value="1"/>
</dbReference>
<dbReference type="InterPro" id="IPR025724">
    <property type="entry name" value="GAG-pre-integrase_dom"/>
</dbReference>
<sequence length="270" mass="29811">MAASEAETGQPRAATGIWTVDSGASHHLCNDRDQLFAVEPALLSVKVANGNRIAAMEKGSTIIDTYSNGERRTVLLRDVYYAKGVDRNLISVAQLTKRGYSCEFSNKCTIRSKSGKVIAEVERSPVDGLWSAGIEEGAASFASMTTSTLQQWHERLGHLNFQDLTRMLDKKLVHGMVMSNRKIDFCMSCAEAKQTRRAKNKQDTSASAPTDEPGATLCVDLKTDMEPDRVGHKHMLTIVDHATNYNRVYLLRKKCDADLSANLNASSIRR</sequence>
<evidence type="ECO:0000313" key="5">
    <source>
        <dbReference type="Proteomes" id="UP001165121"/>
    </source>
</evidence>
<organism evidence="4 5">
    <name type="scientific">Phytophthora fragariaefolia</name>
    <dbReference type="NCBI Taxonomy" id="1490495"/>
    <lineage>
        <taxon>Eukaryota</taxon>
        <taxon>Sar</taxon>
        <taxon>Stramenopiles</taxon>
        <taxon>Oomycota</taxon>
        <taxon>Peronosporomycetes</taxon>
        <taxon>Peronosporales</taxon>
        <taxon>Peronosporaceae</taxon>
        <taxon>Phytophthora</taxon>
    </lineage>
</organism>
<proteinExistence type="predicted"/>